<dbReference type="GeneID" id="25913542"/>
<dbReference type="RefSeq" id="XP_014148315.1">
    <property type="nucleotide sequence ID" value="XM_014292840.1"/>
</dbReference>
<organism evidence="2 3">
    <name type="scientific">Sphaeroforma arctica JP610</name>
    <dbReference type="NCBI Taxonomy" id="667725"/>
    <lineage>
        <taxon>Eukaryota</taxon>
        <taxon>Ichthyosporea</taxon>
        <taxon>Ichthyophonida</taxon>
        <taxon>Sphaeroforma</taxon>
    </lineage>
</organism>
<evidence type="ECO:0000313" key="3">
    <source>
        <dbReference type="Proteomes" id="UP000054560"/>
    </source>
</evidence>
<dbReference type="AlphaFoldDB" id="A0A0L0FEA8"/>
<protein>
    <submittedName>
        <fullName evidence="2">Uncharacterized protein</fullName>
    </submittedName>
</protein>
<keyword evidence="3" id="KW-1185">Reference proteome</keyword>
<feature type="region of interest" description="Disordered" evidence="1">
    <location>
        <begin position="228"/>
        <end position="483"/>
    </location>
</feature>
<accession>A0A0L0FEA8</accession>
<reference evidence="2 3" key="1">
    <citation type="submission" date="2011-02" db="EMBL/GenBank/DDBJ databases">
        <title>The Genome Sequence of Sphaeroforma arctica JP610.</title>
        <authorList>
            <consortium name="The Broad Institute Genome Sequencing Platform"/>
            <person name="Russ C."/>
            <person name="Cuomo C."/>
            <person name="Young S.K."/>
            <person name="Zeng Q."/>
            <person name="Gargeya S."/>
            <person name="Alvarado L."/>
            <person name="Berlin A."/>
            <person name="Chapman S.B."/>
            <person name="Chen Z."/>
            <person name="Freedman E."/>
            <person name="Gellesch M."/>
            <person name="Goldberg J."/>
            <person name="Griggs A."/>
            <person name="Gujja S."/>
            <person name="Heilman E."/>
            <person name="Heiman D."/>
            <person name="Howarth C."/>
            <person name="Mehta T."/>
            <person name="Neiman D."/>
            <person name="Pearson M."/>
            <person name="Roberts A."/>
            <person name="Saif S."/>
            <person name="Shea T."/>
            <person name="Shenoy N."/>
            <person name="Sisk P."/>
            <person name="Stolte C."/>
            <person name="Sykes S."/>
            <person name="White J."/>
            <person name="Yandava C."/>
            <person name="Burger G."/>
            <person name="Gray M.W."/>
            <person name="Holland P.W.H."/>
            <person name="King N."/>
            <person name="Lang F.B.F."/>
            <person name="Roger A.J."/>
            <person name="Ruiz-Trillo I."/>
            <person name="Haas B."/>
            <person name="Nusbaum C."/>
            <person name="Birren B."/>
        </authorList>
    </citation>
    <scope>NUCLEOTIDE SEQUENCE [LARGE SCALE GENOMIC DNA]</scope>
    <source>
        <strain evidence="2 3">JP610</strain>
    </source>
</reference>
<evidence type="ECO:0000313" key="2">
    <source>
        <dbReference type="EMBL" id="KNC74413.1"/>
    </source>
</evidence>
<feature type="non-terminal residue" evidence="2">
    <location>
        <position position="1"/>
    </location>
</feature>
<feature type="compositionally biased region" description="Basic and acidic residues" evidence="1">
    <location>
        <begin position="386"/>
        <end position="405"/>
    </location>
</feature>
<feature type="compositionally biased region" description="Basic and acidic residues" evidence="1">
    <location>
        <begin position="315"/>
        <end position="338"/>
    </location>
</feature>
<dbReference type="Proteomes" id="UP000054560">
    <property type="component" value="Unassembled WGS sequence"/>
</dbReference>
<gene>
    <name evidence="2" type="ORF">SARC_13038</name>
</gene>
<evidence type="ECO:0000256" key="1">
    <source>
        <dbReference type="SAM" id="MobiDB-lite"/>
    </source>
</evidence>
<sequence length="542" mass="59528">ITVAQAQTDGKRDEQFGLEMHRVHIEIQEATVTLEKYGRIRTKNSVVENAMVMKEWAKLTDRVTSAYKTWHCELVNAPQGWRLDMTEGILSRKRCRLQAIELPLGSHVLPAETKPLLQDIESGQLMSDIEGIARPSDIRSENVMPGDIDSVVVMSDYTSANGLVPKDPDPDNMPKVVKGNNPGPEIRLPVSSLANDTLAGAKDNTRSSVSMGSSVQENATDIIYVAQDGPDEKSSGENVADSLKSSQIATDTKAAGDMGHTTSERKGRNSATDVPRPRPAQLQINTVTRRQSSDNFGVPIPKQRPASVYFPNQRSNEHATDNSWKNKEEAEGPDDKAALRSTKSYHAPKPIPPKRASLQNVKVRKQNSMSGSGGSDSRPVSASLDGEERVRENVDGPGNGKHEYQNVDTDALTRQLDDTRLRLRTQQQHTPTPTTNKPPVKTPREGTKKLKASPQTSDLGLRENHGQPTQRIPARPGKGKEHVADDNVKSVASLRVSNVVTVSKGVRELLRECNRQIAHSNGPVRYVFKECCETFATNGSQR</sequence>
<feature type="compositionally biased region" description="Low complexity" evidence="1">
    <location>
        <begin position="424"/>
        <end position="439"/>
    </location>
</feature>
<feature type="compositionally biased region" description="Polar residues" evidence="1">
    <location>
        <begin position="282"/>
        <end position="295"/>
    </location>
</feature>
<name>A0A0L0FEA8_9EUKA</name>
<proteinExistence type="predicted"/>
<dbReference type="EMBL" id="KQ244431">
    <property type="protein sequence ID" value="KNC74413.1"/>
    <property type="molecule type" value="Genomic_DNA"/>
</dbReference>